<keyword evidence="6" id="KW-1185">Reference proteome</keyword>
<dbReference type="Proteomes" id="UP000314982">
    <property type="component" value="Unassembled WGS sequence"/>
</dbReference>
<feature type="domain" description="Fibronectin type-I" evidence="4">
    <location>
        <begin position="51"/>
        <end position="85"/>
    </location>
</feature>
<dbReference type="PROSITE" id="PS01253">
    <property type="entry name" value="FN1_1"/>
    <property type="match status" value="1"/>
</dbReference>
<dbReference type="SMART" id="SM00058">
    <property type="entry name" value="FN1"/>
    <property type="match status" value="1"/>
</dbReference>
<keyword evidence="1" id="KW-1015">Disulfide bond</keyword>
<dbReference type="Gene3D" id="2.10.70.10">
    <property type="entry name" value="Complement Module, domain 1"/>
    <property type="match status" value="1"/>
</dbReference>
<dbReference type="GeneTree" id="ENSGT00940000155126"/>
<evidence type="ECO:0000313" key="6">
    <source>
        <dbReference type="Proteomes" id="UP000314982"/>
    </source>
</evidence>
<keyword evidence="2" id="KW-0325">Glycoprotein</keyword>
<dbReference type="SUPFAM" id="SSF57603">
    <property type="entry name" value="FnI-like domain"/>
    <property type="match status" value="1"/>
</dbReference>
<evidence type="ECO:0000256" key="1">
    <source>
        <dbReference type="ARBA" id="ARBA00023157"/>
    </source>
</evidence>
<feature type="chain" id="PRO_5021192582" description="Fibronectin type-I domain-containing protein" evidence="3">
    <location>
        <begin position="22"/>
        <end position="97"/>
    </location>
</feature>
<evidence type="ECO:0000259" key="4">
    <source>
        <dbReference type="PROSITE" id="PS01253"/>
    </source>
</evidence>
<proteinExistence type="predicted"/>
<organism evidence="5 6">
    <name type="scientific">Hucho hucho</name>
    <name type="common">huchen</name>
    <dbReference type="NCBI Taxonomy" id="62062"/>
    <lineage>
        <taxon>Eukaryota</taxon>
        <taxon>Metazoa</taxon>
        <taxon>Chordata</taxon>
        <taxon>Craniata</taxon>
        <taxon>Vertebrata</taxon>
        <taxon>Euteleostomi</taxon>
        <taxon>Actinopterygii</taxon>
        <taxon>Neopterygii</taxon>
        <taxon>Teleostei</taxon>
        <taxon>Protacanthopterygii</taxon>
        <taxon>Salmoniformes</taxon>
        <taxon>Salmonidae</taxon>
        <taxon>Salmoninae</taxon>
        <taxon>Hucho</taxon>
    </lineage>
</organism>
<accession>A0A4W5LTW6</accession>
<reference evidence="5" key="3">
    <citation type="submission" date="2025-09" db="UniProtKB">
        <authorList>
            <consortium name="Ensembl"/>
        </authorList>
    </citation>
    <scope>IDENTIFICATION</scope>
</reference>
<protein>
    <recommendedName>
        <fullName evidence="4">Fibronectin type-I domain-containing protein</fullName>
    </recommendedName>
</protein>
<name>A0A4W5LTW6_9TELE</name>
<reference evidence="6" key="1">
    <citation type="submission" date="2018-06" db="EMBL/GenBank/DDBJ databases">
        <title>Genome assembly of Danube salmon.</title>
        <authorList>
            <person name="Macqueen D.J."/>
            <person name="Gundappa M.K."/>
        </authorList>
    </citation>
    <scope>NUCLEOTIDE SEQUENCE [LARGE SCALE GENOMIC DNA]</scope>
</reference>
<dbReference type="InterPro" id="IPR000083">
    <property type="entry name" value="Fibronectin_type1"/>
</dbReference>
<dbReference type="Ensembl" id="ENSHHUT00000030635.1">
    <property type="protein sequence ID" value="ENSHHUP00000029412.1"/>
    <property type="gene ID" value="ENSHHUG00000018761.1"/>
</dbReference>
<sequence length="97" mass="10528">MTGSPVTGLLVALCVSSAVHCMPKNQGKNKRQAQEQVYPELADTVPLAQGCDENGHSYRLHDQWEKAYRGSTLLCTCNGAAGIKCKTKPQGELEHQT</sequence>
<dbReference type="Pfam" id="PF00039">
    <property type="entry name" value="fn1"/>
    <property type="match status" value="1"/>
</dbReference>
<feature type="signal peptide" evidence="3">
    <location>
        <begin position="1"/>
        <end position="21"/>
    </location>
</feature>
<evidence type="ECO:0000256" key="2">
    <source>
        <dbReference type="ARBA" id="ARBA00023180"/>
    </source>
</evidence>
<evidence type="ECO:0000256" key="3">
    <source>
        <dbReference type="SAM" id="SignalP"/>
    </source>
</evidence>
<keyword evidence="3" id="KW-0732">Signal</keyword>
<dbReference type="GO" id="GO:0005576">
    <property type="term" value="C:extracellular region"/>
    <property type="evidence" value="ECO:0007669"/>
    <property type="project" value="InterPro"/>
</dbReference>
<reference evidence="5" key="2">
    <citation type="submission" date="2025-08" db="UniProtKB">
        <authorList>
            <consortium name="Ensembl"/>
        </authorList>
    </citation>
    <scope>IDENTIFICATION</scope>
</reference>
<evidence type="ECO:0000313" key="5">
    <source>
        <dbReference type="Ensembl" id="ENSHHUP00000029412.1"/>
    </source>
</evidence>
<dbReference type="AlphaFoldDB" id="A0A4W5LTW6"/>